<evidence type="ECO:0008006" key="4">
    <source>
        <dbReference type="Google" id="ProtNLM"/>
    </source>
</evidence>
<organism evidence="2 3">
    <name type="scientific">Pararhizobium antarcticum</name>
    <dbReference type="NCBI Taxonomy" id="1798805"/>
    <lineage>
        <taxon>Bacteria</taxon>
        <taxon>Pseudomonadati</taxon>
        <taxon>Pseudomonadota</taxon>
        <taxon>Alphaproteobacteria</taxon>
        <taxon>Hyphomicrobiales</taxon>
        <taxon>Rhizobiaceae</taxon>
        <taxon>Rhizobium/Agrobacterium group</taxon>
        <taxon>Pararhizobium</taxon>
    </lineage>
</organism>
<keyword evidence="3" id="KW-1185">Reference proteome</keyword>
<accession>A0A657LSP3</accession>
<proteinExistence type="predicted"/>
<dbReference type="EMBL" id="LSRP01000083">
    <property type="protein sequence ID" value="OJF97419.1"/>
    <property type="molecule type" value="Genomic_DNA"/>
</dbReference>
<dbReference type="AlphaFoldDB" id="A0A657LSP3"/>
<feature type="region of interest" description="Disordered" evidence="1">
    <location>
        <begin position="69"/>
        <end position="110"/>
    </location>
</feature>
<evidence type="ECO:0000313" key="2">
    <source>
        <dbReference type="EMBL" id="OJF97419.1"/>
    </source>
</evidence>
<sequence length="110" mass="12388">MVEHAHMLSLKVFVTGLVERSDRADFRIKALEAGNQKLRGENDLLRIEKTRLKVDNHLLRDEIARLKTLPQCPPFGPSGMEQATGDKTVSGTESPARRRRPKIDTGNVTR</sequence>
<dbReference type="Proteomes" id="UP000182661">
    <property type="component" value="Unassembled WGS sequence"/>
</dbReference>
<reference evidence="2 3" key="1">
    <citation type="submission" date="2016-02" db="EMBL/GenBank/DDBJ databases">
        <title>Genome sequencing of a beta-galactosidase producing bacteria Rhizobium sp. 59.</title>
        <authorList>
            <person name="Wang D."/>
            <person name="Kot W."/>
            <person name="Qin Y."/>
            <person name="Hansen L."/>
            <person name="Naqvi K."/>
            <person name="Rensing C."/>
        </authorList>
    </citation>
    <scope>NUCLEOTIDE SEQUENCE [LARGE SCALE GENOMIC DNA]</scope>
    <source>
        <strain evidence="2 3">59</strain>
    </source>
</reference>
<gene>
    <name evidence="2" type="ORF">AX760_17005</name>
</gene>
<evidence type="ECO:0000256" key="1">
    <source>
        <dbReference type="SAM" id="MobiDB-lite"/>
    </source>
</evidence>
<comment type="caution">
    <text evidence="2">The sequence shown here is derived from an EMBL/GenBank/DDBJ whole genome shotgun (WGS) entry which is preliminary data.</text>
</comment>
<name>A0A657LSP3_9HYPH</name>
<evidence type="ECO:0000313" key="3">
    <source>
        <dbReference type="Proteomes" id="UP000182661"/>
    </source>
</evidence>
<protein>
    <recommendedName>
        <fullName evidence="4">Transposase</fullName>
    </recommendedName>
</protein>